<evidence type="ECO:0000256" key="7">
    <source>
        <dbReference type="SAM" id="Phobius"/>
    </source>
</evidence>
<dbReference type="PROSITE" id="PS01022">
    <property type="entry name" value="PTR2_1"/>
    <property type="match status" value="1"/>
</dbReference>
<dbReference type="GO" id="GO:0022857">
    <property type="term" value="F:transmembrane transporter activity"/>
    <property type="evidence" value="ECO:0007669"/>
    <property type="project" value="InterPro"/>
</dbReference>
<comment type="similarity">
    <text evidence="2">Belongs to the major facilitator superfamily. Proton-dependent oligopeptide transporter (POT/PTR) (TC 2.A.17) family.</text>
</comment>
<dbReference type="InterPro" id="IPR000109">
    <property type="entry name" value="POT_fam"/>
</dbReference>
<accession>A0A834X0X5</accession>
<dbReference type="InterPro" id="IPR018456">
    <property type="entry name" value="PTR2_symporter_CS"/>
</dbReference>
<evidence type="ECO:0000256" key="6">
    <source>
        <dbReference type="SAM" id="MobiDB-lite"/>
    </source>
</evidence>
<evidence type="ECO:0000256" key="4">
    <source>
        <dbReference type="ARBA" id="ARBA00022989"/>
    </source>
</evidence>
<keyword evidence="5 7" id="KW-0472">Membrane</keyword>
<feature type="transmembrane region" description="Helical" evidence="7">
    <location>
        <begin position="362"/>
        <end position="382"/>
    </location>
</feature>
<gene>
    <name evidence="8" type="ORF">G2W53_011264</name>
</gene>
<organism evidence="8 9">
    <name type="scientific">Senna tora</name>
    <dbReference type="NCBI Taxonomy" id="362788"/>
    <lineage>
        <taxon>Eukaryota</taxon>
        <taxon>Viridiplantae</taxon>
        <taxon>Streptophyta</taxon>
        <taxon>Embryophyta</taxon>
        <taxon>Tracheophyta</taxon>
        <taxon>Spermatophyta</taxon>
        <taxon>Magnoliopsida</taxon>
        <taxon>eudicotyledons</taxon>
        <taxon>Gunneridae</taxon>
        <taxon>Pentapetalae</taxon>
        <taxon>rosids</taxon>
        <taxon>fabids</taxon>
        <taxon>Fabales</taxon>
        <taxon>Fabaceae</taxon>
        <taxon>Caesalpinioideae</taxon>
        <taxon>Cassia clade</taxon>
        <taxon>Senna</taxon>
    </lineage>
</organism>
<evidence type="ECO:0000256" key="1">
    <source>
        <dbReference type="ARBA" id="ARBA00004141"/>
    </source>
</evidence>
<keyword evidence="3 7" id="KW-0812">Transmembrane</keyword>
<proteinExistence type="inferred from homology"/>
<keyword evidence="9" id="KW-1185">Reference proteome</keyword>
<reference evidence="8" key="1">
    <citation type="submission" date="2020-09" db="EMBL/GenBank/DDBJ databases">
        <title>Genome-Enabled Discovery of Anthraquinone Biosynthesis in Senna tora.</title>
        <authorList>
            <person name="Kang S.-H."/>
            <person name="Pandey R.P."/>
            <person name="Lee C.-M."/>
            <person name="Sim J.-S."/>
            <person name="Jeong J.-T."/>
            <person name="Choi B.-S."/>
            <person name="Jung M."/>
            <person name="Ginzburg D."/>
            <person name="Zhao K."/>
            <person name="Won S.Y."/>
            <person name="Oh T.-J."/>
            <person name="Yu Y."/>
            <person name="Kim N.-H."/>
            <person name="Lee O.R."/>
            <person name="Lee T.-H."/>
            <person name="Bashyal P."/>
            <person name="Kim T.-S."/>
            <person name="Lee W.-H."/>
            <person name="Kawkins C."/>
            <person name="Kim C.-K."/>
            <person name="Kim J.S."/>
            <person name="Ahn B.O."/>
            <person name="Rhee S.Y."/>
            <person name="Sohng J.K."/>
        </authorList>
    </citation>
    <scope>NUCLEOTIDE SEQUENCE</scope>
    <source>
        <tissue evidence="8">Leaf</tissue>
    </source>
</reference>
<evidence type="ECO:0000313" key="8">
    <source>
        <dbReference type="EMBL" id="KAF7836405.1"/>
    </source>
</evidence>
<feature type="transmembrane region" description="Helical" evidence="7">
    <location>
        <begin position="86"/>
        <end position="105"/>
    </location>
</feature>
<feature type="transmembrane region" description="Helical" evidence="7">
    <location>
        <begin position="402"/>
        <end position="424"/>
    </location>
</feature>
<feature type="region of interest" description="Disordered" evidence="6">
    <location>
        <begin position="1"/>
        <end position="25"/>
    </location>
</feature>
<feature type="transmembrane region" description="Helical" evidence="7">
    <location>
        <begin position="151"/>
        <end position="168"/>
    </location>
</feature>
<dbReference type="Proteomes" id="UP000634136">
    <property type="component" value="Unassembled WGS sequence"/>
</dbReference>
<dbReference type="AlphaFoldDB" id="A0A834X0X5"/>
<dbReference type="Gene3D" id="1.20.1250.20">
    <property type="entry name" value="MFS general substrate transporter like domains"/>
    <property type="match status" value="2"/>
</dbReference>
<sequence length="513" mass="56871">MDSESASDAETPMLQDDDDDTVNGAVDHKGEAVRRSKSGNWRSAWFIIGVEVGERFAYYGIMPNLITYLTGPLHFTTAAAAESVNLWIGIAGLMPLLGAFIADSYLGRYPTILLASLVYILGLGLMAISAMPLTNSDCNSVTNSESCSSNFQVILFFIALYLVALGQGGHKPCVEAFGADQFDQHHPRESKDRSSFFNWWFTKNEGNQKNAFVRIGRVYALAIRNRRASLSDIKFNDEISAFFSHPCSKQFNFLHKALLAPNGSKEQACSLTDVEEAKAILRLVPILVTNLIYGIVFAQVTTFFTKQGATMDRTIFPGFDVPPASLQSIVYSEVVILSPLYDRVFVPIARSITKKPTGITMLQRIGTGLFFSMTIVVVAAVVEMKRLRTAEEYGIVDDPNAIVPMSVWWLIPQYLLYGISQVFAMIGQQEFFYDQVPDELRSMGLALYLSIYGVGCLLSSLLISVIEEVTSKYGQGRAKFLVYVQIHQCTFYTTHVYPAGMGVVSSFNIEQNN</sequence>
<name>A0A834X0X5_9FABA</name>
<evidence type="ECO:0000256" key="5">
    <source>
        <dbReference type="ARBA" id="ARBA00023136"/>
    </source>
</evidence>
<keyword evidence="4 7" id="KW-1133">Transmembrane helix</keyword>
<dbReference type="InterPro" id="IPR036259">
    <property type="entry name" value="MFS_trans_sf"/>
</dbReference>
<dbReference type="PANTHER" id="PTHR11654">
    <property type="entry name" value="OLIGOPEPTIDE TRANSPORTER-RELATED"/>
    <property type="match status" value="1"/>
</dbReference>
<dbReference type="GO" id="GO:0006857">
    <property type="term" value="P:oligopeptide transport"/>
    <property type="evidence" value="ECO:0007669"/>
    <property type="project" value="InterPro"/>
</dbReference>
<dbReference type="SUPFAM" id="SSF103473">
    <property type="entry name" value="MFS general substrate transporter"/>
    <property type="match status" value="2"/>
</dbReference>
<dbReference type="GO" id="GO:0016020">
    <property type="term" value="C:membrane"/>
    <property type="evidence" value="ECO:0007669"/>
    <property type="project" value="UniProtKB-SubCell"/>
</dbReference>
<comment type="caution">
    <text evidence="8">The sequence shown here is derived from an EMBL/GenBank/DDBJ whole genome shotgun (WGS) entry which is preliminary data.</text>
</comment>
<comment type="subcellular location">
    <subcellularLocation>
        <location evidence="1">Membrane</location>
        <topology evidence="1">Multi-pass membrane protein</topology>
    </subcellularLocation>
</comment>
<feature type="transmembrane region" description="Helical" evidence="7">
    <location>
        <begin position="445"/>
        <end position="466"/>
    </location>
</feature>
<dbReference type="EMBL" id="JAAIUW010000004">
    <property type="protein sequence ID" value="KAF7836405.1"/>
    <property type="molecule type" value="Genomic_DNA"/>
</dbReference>
<feature type="transmembrane region" description="Helical" evidence="7">
    <location>
        <begin position="112"/>
        <end position="131"/>
    </location>
</feature>
<dbReference type="OrthoDB" id="8904098at2759"/>
<evidence type="ECO:0000256" key="2">
    <source>
        <dbReference type="ARBA" id="ARBA00005982"/>
    </source>
</evidence>
<protein>
    <submittedName>
        <fullName evidence="8">Protein NRT1/ PTR FAMILY 5.10-like</fullName>
    </submittedName>
</protein>
<feature type="transmembrane region" description="Helical" evidence="7">
    <location>
        <begin position="283"/>
        <end position="304"/>
    </location>
</feature>
<evidence type="ECO:0000256" key="3">
    <source>
        <dbReference type="ARBA" id="ARBA00022692"/>
    </source>
</evidence>
<evidence type="ECO:0000313" key="9">
    <source>
        <dbReference type="Proteomes" id="UP000634136"/>
    </source>
</evidence>
<dbReference type="Pfam" id="PF00854">
    <property type="entry name" value="PTR2"/>
    <property type="match status" value="2"/>
</dbReference>